<proteinExistence type="predicted"/>
<keyword evidence="1" id="KW-0732">Signal</keyword>
<protein>
    <submittedName>
        <fullName evidence="2">DUF4247 domain-containing protein</fullName>
    </submittedName>
</protein>
<feature type="chain" id="PRO_5046119701" evidence="1">
    <location>
        <begin position="23"/>
        <end position="132"/>
    </location>
</feature>
<keyword evidence="3" id="KW-1185">Reference proteome</keyword>
<accession>A0ABU7JPY8</accession>
<evidence type="ECO:0000313" key="3">
    <source>
        <dbReference type="Proteomes" id="UP001331936"/>
    </source>
</evidence>
<dbReference type="Pfam" id="PF14042">
    <property type="entry name" value="DUF4247"/>
    <property type="match status" value="1"/>
</dbReference>
<name>A0ABU7JPY8_9NOCA</name>
<reference evidence="2 3" key="1">
    <citation type="submission" date="2023-08" db="EMBL/GenBank/DDBJ databases">
        <authorList>
            <person name="Girao M."/>
            <person name="Carvalho M.F."/>
        </authorList>
    </citation>
    <scope>NUCLEOTIDE SEQUENCE [LARGE SCALE GENOMIC DNA]</scope>
    <source>
        <strain evidence="2 3">CC-R104</strain>
    </source>
</reference>
<sequence length="132" mass="13432">MKRAAVCVLGFLVLFVAGCGSSVGNYIDDTYEDRGRRGDIATYHSPDPVGTTVSDIVAAQPPAARSADGGREYLRYNDDIVIVSAAPEGGSTVTVEDIDGRFSGGAFIFLGPGFRPGSPASGNVSGGSGGAK</sequence>
<dbReference type="EMBL" id="JAUZMZ010000032">
    <property type="protein sequence ID" value="MEE2032093.1"/>
    <property type="molecule type" value="Genomic_DNA"/>
</dbReference>
<dbReference type="Proteomes" id="UP001331936">
    <property type="component" value="Unassembled WGS sequence"/>
</dbReference>
<organism evidence="2 3">
    <name type="scientific">Rhodococcus chondri</name>
    <dbReference type="NCBI Taxonomy" id="3065941"/>
    <lineage>
        <taxon>Bacteria</taxon>
        <taxon>Bacillati</taxon>
        <taxon>Actinomycetota</taxon>
        <taxon>Actinomycetes</taxon>
        <taxon>Mycobacteriales</taxon>
        <taxon>Nocardiaceae</taxon>
        <taxon>Rhodococcus</taxon>
    </lineage>
</organism>
<dbReference type="PROSITE" id="PS51257">
    <property type="entry name" value="PROKAR_LIPOPROTEIN"/>
    <property type="match status" value="1"/>
</dbReference>
<evidence type="ECO:0000313" key="2">
    <source>
        <dbReference type="EMBL" id="MEE2032093.1"/>
    </source>
</evidence>
<evidence type="ECO:0000256" key="1">
    <source>
        <dbReference type="SAM" id="SignalP"/>
    </source>
</evidence>
<dbReference type="InterPro" id="IPR025341">
    <property type="entry name" value="DUF4247"/>
</dbReference>
<gene>
    <name evidence="2" type="ORF">Q8814_08205</name>
</gene>
<feature type="signal peptide" evidence="1">
    <location>
        <begin position="1"/>
        <end position="22"/>
    </location>
</feature>
<comment type="caution">
    <text evidence="2">The sequence shown here is derived from an EMBL/GenBank/DDBJ whole genome shotgun (WGS) entry which is preliminary data.</text>
</comment>